<dbReference type="Pfam" id="PF00069">
    <property type="entry name" value="Pkinase"/>
    <property type="match status" value="1"/>
</dbReference>
<dbReference type="GO" id="GO:0044773">
    <property type="term" value="P:mitotic DNA damage checkpoint signaling"/>
    <property type="evidence" value="ECO:0007669"/>
    <property type="project" value="TreeGrafter"/>
</dbReference>
<organism evidence="2 3">
    <name type="scientific">Paramecium octaurelia</name>
    <dbReference type="NCBI Taxonomy" id="43137"/>
    <lineage>
        <taxon>Eukaryota</taxon>
        <taxon>Sar</taxon>
        <taxon>Alveolata</taxon>
        <taxon>Ciliophora</taxon>
        <taxon>Intramacronucleata</taxon>
        <taxon>Oligohymenophorea</taxon>
        <taxon>Peniculida</taxon>
        <taxon>Parameciidae</taxon>
        <taxon>Paramecium</taxon>
    </lineage>
</organism>
<dbReference type="SMART" id="SM00220">
    <property type="entry name" value="S_TKc"/>
    <property type="match status" value="1"/>
</dbReference>
<dbReference type="InterPro" id="IPR000719">
    <property type="entry name" value="Prot_kinase_dom"/>
</dbReference>
<dbReference type="GO" id="GO:0004674">
    <property type="term" value="F:protein serine/threonine kinase activity"/>
    <property type="evidence" value="ECO:0007669"/>
    <property type="project" value="TreeGrafter"/>
</dbReference>
<accession>A0A8S1UA38</accession>
<sequence length="423" mass="49310">MISFSIYIKCSTSQLLKLEAGIQEWIESFNRNSLIFKLMYCIRKHLLFDRSYIIQLKQDSIDIGESTQKIKYVIPMNAQTVIDWKVNEENLKLVAFAIIWNGEKRHFYADQNVLLRVKEYMDGKVIYNNMDLFFEAIKKPDSKQQSSIQLIKRIDGEQVFALKELKKLKKNSQQLFQNEVESLRQLNHKNIVKLIQIFESDCTYQIVLQYLKGGSLGQCLKYCKLNSQEVIIIIQQILEGINFIHKKEFVHRDIKPENILFYDLGQFSQLYIIDFGSAKKLQDLDKDKDMKFGTPGYMAPEIFDNSQKVSEKVDIFACGAILYQMLTGLKLITGTTQKEIMENNKNFTVTNQILSKIKSNDYQNLVAQMLEENPQNRISASEALNYLNLMKIQTFTGSLSIQIHHHQEPVQKLPNFKKLINKQ</sequence>
<comment type="caution">
    <text evidence="2">The sequence shown here is derived from an EMBL/GenBank/DDBJ whole genome shotgun (WGS) entry which is preliminary data.</text>
</comment>
<evidence type="ECO:0000313" key="3">
    <source>
        <dbReference type="Proteomes" id="UP000683925"/>
    </source>
</evidence>
<proteinExistence type="predicted"/>
<dbReference type="Proteomes" id="UP000683925">
    <property type="component" value="Unassembled WGS sequence"/>
</dbReference>
<dbReference type="PANTHER" id="PTHR44167:SF18">
    <property type="entry name" value="PROTEIN KINASE DOMAIN-CONTAINING PROTEIN"/>
    <property type="match status" value="1"/>
</dbReference>
<dbReference type="GO" id="GO:0005524">
    <property type="term" value="F:ATP binding"/>
    <property type="evidence" value="ECO:0007669"/>
    <property type="project" value="InterPro"/>
</dbReference>
<dbReference type="AlphaFoldDB" id="A0A8S1UA38"/>
<dbReference type="GO" id="GO:0005737">
    <property type="term" value="C:cytoplasm"/>
    <property type="evidence" value="ECO:0007669"/>
    <property type="project" value="TreeGrafter"/>
</dbReference>
<dbReference type="OrthoDB" id="4062651at2759"/>
<dbReference type="OMA" id="TVIDWKV"/>
<dbReference type="PANTHER" id="PTHR44167">
    <property type="entry name" value="OVARIAN-SPECIFIC SERINE/THREONINE-PROTEIN KINASE LOK-RELATED"/>
    <property type="match status" value="1"/>
</dbReference>
<keyword evidence="3" id="KW-1185">Reference proteome</keyword>
<dbReference type="PROSITE" id="PS00108">
    <property type="entry name" value="PROTEIN_KINASE_ST"/>
    <property type="match status" value="1"/>
</dbReference>
<gene>
    <name evidence="2" type="ORF">POCTA_138.1.T0370043</name>
</gene>
<dbReference type="GO" id="GO:0005634">
    <property type="term" value="C:nucleus"/>
    <property type="evidence" value="ECO:0007669"/>
    <property type="project" value="TreeGrafter"/>
</dbReference>
<dbReference type="PROSITE" id="PS50011">
    <property type="entry name" value="PROTEIN_KINASE_DOM"/>
    <property type="match status" value="1"/>
</dbReference>
<evidence type="ECO:0000313" key="2">
    <source>
        <dbReference type="EMBL" id="CAD8159546.1"/>
    </source>
</evidence>
<name>A0A8S1UA38_PAROT</name>
<dbReference type="EMBL" id="CAJJDP010000037">
    <property type="protein sequence ID" value="CAD8159546.1"/>
    <property type="molecule type" value="Genomic_DNA"/>
</dbReference>
<dbReference type="InterPro" id="IPR008271">
    <property type="entry name" value="Ser/Thr_kinase_AS"/>
</dbReference>
<protein>
    <recommendedName>
        <fullName evidence="1">Protein kinase domain-containing protein</fullName>
    </recommendedName>
</protein>
<evidence type="ECO:0000259" key="1">
    <source>
        <dbReference type="PROSITE" id="PS50011"/>
    </source>
</evidence>
<feature type="domain" description="Protein kinase" evidence="1">
    <location>
        <begin position="134"/>
        <end position="389"/>
    </location>
</feature>
<reference evidence="2" key="1">
    <citation type="submission" date="2021-01" db="EMBL/GenBank/DDBJ databases">
        <authorList>
            <consortium name="Genoscope - CEA"/>
            <person name="William W."/>
        </authorList>
    </citation>
    <scope>NUCLEOTIDE SEQUENCE</scope>
</reference>